<protein>
    <submittedName>
        <fullName evidence="3">Cold shock and DUF1294 domain-containing protein</fullName>
    </submittedName>
</protein>
<feature type="transmembrane region" description="Helical" evidence="1">
    <location>
        <begin position="87"/>
        <end position="105"/>
    </location>
</feature>
<feature type="transmembrane region" description="Helical" evidence="1">
    <location>
        <begin position="177"/>
        <end position="196"/>
    </location>
</feature>
<dbReference type="Pfam" id="PF00313">
    <property type="entry name" value="CSD"/>
    <property type="match status" value="1"/>
</dbReference>
<accession>A0ABS8D3T9</accession>
<sequence>MAPRRLEGHITKWNDDRGFGFVLPEGNKQTIFIHAKAFTGNVKRPSVGDRVSFQIGRDRQKRPIAIHASNLTQEAAQTSTAANPTRLGLILAAVFMIAVIALVWFSVLPVSILVMTLILSSFTFIRYAMDKYAATHQLKRTPEIGLHLLALFCGWPGAALAQHFLRHKSEKNAFRRTFWITVALNVFFISGIPLLAK</sequence>
<dbReference type="InterPro" id="IPR012340">
    <property type="entry name" value="NA-bd_OB-fold"/>
</dbReference>
<dbReference type="InterPro" id="IPR011129">
    <property type="entry name" value="CSD"/>
</dbReference>
<evidence type="ECO:0000313" key="4">
    <source>
        <dbReference type="Proteomes" id="UP001165395"/>
    </source>
</evidence>
<dbReference type="InterPro" id="IPR002059">
    <property type="entry name" value="CSP_DNA-bd"/>
</dbReference>
<dbReference type="SMART" id="SM00357">
    <property type="entry name" value="CSP"/>
    <property type="match status" value="1"/>
</dbReference>
<dbReference type="SUPFAM" id="SSF50249">
    <property type="entry name" value="Nucleic acid-binding proteins"/>
    <property type="match status" value="1"/>
</dbReference>
<dbReference type="Proteomes" id="UP001165395">
    <property type="component" value="Unassembled WGS sequence"/>
</dbReference>
<keyword evidence="1" id="KW-0812">Transmembrane</keyword>
<organism evidence="3 4">
    <name type="scientific">Leeia speluncae</name>
    <dbReference type="NCBI Taxonomy" id="2884804"/>
    <lineage>
        <taxon>Bacteria</taxon>
        <taxon>Pseudomonadati</taxon>
        <taxon>Pseudomonadota</taxon>
        <taxon>Betaproteobacteria</taxon>
        <taxon>Neisseriales</taxon>
        <taxon>Leeiaceae</taxon>
        <taxon>Leeia</taxon>
    </lineage>
</organism>
<dbReference type="EMBL" id="JAJBZT010000002">
    <property type="protein sequence ID" value="MCB6182864.1"/>
    <property type="molecule type" value="Genomic_DNA"/>
</dbReference>
<dbReference type="Pfam" id="PF06961">
    <property type="entry name" value="DUF1294"/>
    <property type="match status" value="1"/>
</dbReference>
<dbReference type="InterPro" id="IPR010718">
    <property type="entry name" value="DUF1294"/>
</dbReference>
<feature type="transmembrane region" description="Helical" evidence="1">
    <location>
        <begin position="144"/>
        <end position="165"/>
    </location>
</feature>
<feature type="transmembrane region" description="Helical" evidence="1">
    <location>
        <begin position="111"/>
        <end position="129"/>
    </location>
</feature>
<dbReference type="RefSeq" id="WP_227179023.1">
    <property type="nucleotide sequence ID" value="NZ_JAJBZT010000002.1"/>
</dbReference>
<evidence type="ECO:0000259" key="2">
    <source>
        <dbReference type="PROSITE" id="PS51857"/>
    </source>
</evidence>
<evidence type="ECO:0000256" key="1">
    <source>
        <dbReference type="SAM" id="Phobius"/>
    </source>
</evidence>
<evidence type="ECO:0000313" key="3">
    <source>
        <dbReference type="EMBL" id="MCB6182864.1"/>
    </source>
</evidence>
<dbReference type="Gene3D" id="2.40.50.140">
    <property type="entry name" value="Nucleic acid-binding proteins"/>
    <property type="match status" value="1"/>
</dbReference>
<keyword evidence="1" id="KW-0472">Membrane</keyword>
<proteinExistence type="predicted"/>
<gene>
    <name evidence="3" type="ORF">LIN78_04780</name>
</gene>
<keyword evidence="4" id="KW-1185">Reference proteome</keyword>
<reference evidence="3" key="1">
    <citation type="submission" date="2021-10" db="EMBL/GenBank/DDBJ databases">
        <title>The complete genome sequence of Leeia sp. TBRC 13508.</title>
        <authorList>
            <person name="Charoenyingcharoen P."/>
            <person name="Yukphan P."/>
        </authorList>
    </citation>
    <scope>NUCLEOTIDE SEQUENCE</scope>
    <source>
        <strain evidence="3">TBRC 13508</strain>
    </source>
</reference>
<dbReference type="PROSITE" id="PS51857">
    <property type="entry name" value="CSD_2"/>
    <property type="match status" value="1"/>
</dbReference>
<feature type="domain" description="CSD" evidence="2">
    <location>
        <begin position="5"/>
        <end position="73"/>
    </location>
</feature>
<comment type="caution">
    <text evidence="3">The sequence shown here is derived from an EMBL/GenBank/DDBJ whole genome shotgun (WGS) entry which is preliminary data.</text>
</comment>
<keyword evidence="1" id="KW-1133">Transmembrane helix</keyword>
<name>A0ABS8D3T9_9NEIS</name>